<feature type="compositionally biased region" description="Basic residues" evidence="1">
    <location>
        <begin position="638"/>
        <end position="653"/>
    </location>
</feature>
<name>A0ABR1YAH9_9PEZI</name>
<comment type="caution">
    <text evidence="2">The sequence shown here is derived from an EMBL/GenBank/DDBJ whole genome shotgun (WGS) entry which is preliminary data.</text>
</comment>
<organism evidence="2 3">
    <name type="scientific">Phyllosticta capitalensis</name>
    <dbReference type="NCBI Taxonomy" id="121624"/>
    <lineage>
        <taxon>Eukaryota</taxon>
        <taxon>Fungi</taxon>
        <taxon>Dikarya</taxon>
        <taxon>Ascomycota</taxon>
        <taxon>Pezizomycotina</taxon>
        <taxon>Dothideomycetes</taxon>
        <taxon>Dothideomycetes incertae sedis</taxon>
        <taxon>Botryosphaeriales</taxon>
        <taxon>Phyllostictaceae</taxon>
        <taxon>Phyllosticta</taxon>
    </lineage>
</organism>
<proteinExistence type="predicted"/>
<feature type="region of interest" description="Disordered" evidence="1">
    <location>
        <begin position="183"/>
        <end position="256"/>
    </location>
</feature>
<protein>
    <recommendedName>
        <fullName evidence="4">Fungal N-terminal domain-containing protein</fullName>
    </recommendedName>
</protein>
<accession>A0ABR1YAH9</accession>
<gene>
    <name evidence="2" type="ORF">HDK90DRAFT_544811</name>
</gene>
<feature type="compositionally biased region" description="Basic and acidic residues" evidence="1">
    <location>
        <begin position="534"/>
        <end position="552"/>
    </location>
</feature>
<feature type="compositionally biased region" description="Polar residues" evidence="1">
    <location>
        <begin position="223"/>
        <end position="232"/>
    </location>
</feature>
<feature type="region of interest" description="Disordered" evidence="1">
    <location>
        <begin position="616"/>
        <end position="664"/>
    </location>
</feature>
<evidence type="ECO:0008006" key="4">
    <source>
        <dbReference type="Google" id="ProtNLM"/>
    </source>
</evidence>
<reference evidence="2 3" key="1">
    <citation type="submission" date="2024-04" db="EMBL/GenBank/DDBJ databases">
        <title>Phyllosticta paracitricarpa is synonymous to the EU quarantine fungus P. citricarpa based on phylogenomic analyses.</title>
        <authorList>
            <consortium name="Lawrence Berkeley National Laboratory"/>
            <person name="Van Ingen-Buijs V.A."/>
            <person name="Van Westerhoven A.C."/>
            <person name="Haridas S."/>
            <person name="Skiadas P."/>
            <person name="Martin F."/>
            <person name="Groenewald J.Z."/>
            <person name="Crous P.W."/>
            <person name="Seidl M.F."/>
        </authorList>
    </citation>
    <scope>NUCLEOTIDE SEQUENCE [LARGE SCALE GENOMIC DNA]</scope>
    <source>
        <strain evidence="2 3">CBS 123374</strain>
    </source>
</reference>
<evidence type="ECO:0000256" key="1">
    <source>
        <dbReference type="SAM" id="MobiDB-lite"/>
    </source>
</evidence>
<feature type="compositionally biased region" description="Low complexity" evidence="1">
    <location>
        <begin position="239"/>
        <end position="252"/>
    </location>
</feature>
<evidence type="ECO:0000313" key="2">
    <source>
        <dbReference type="EMBL" id="KAK8223226.1"/>
    </source>
</evidence>
<feature type="compositionally biased region" description="Basic and acidic residues" evidence="1">
    <location>
        <begin position="511"/>
        <end position="524"/>
    </location>
</feature>
<feature type="region of interest" description="Disordered" evidence="1">
    <location>
        <begin position="511"/>
        <end position="552"/>
    </location>
</feature>
<sequence>MDPASIVGLVEFGLSFASAISNVLSDIRGGAEDARKLITEIEFTADVVKQLDRVIDENKHTQGFNDQGLILLQSSRQECEQILGRLRLLVVKSGTKLPPKAKPGEFYKIRAKDIERSIFRTADWVRHKGTFDQVVTDLEGARSRVSIALHTYSIQVARKPSEKERSLKELVELLQFLKDSGRPLEDLIPQPQDTPQQPTRPQPHESPPDPWFTGTRGSETEDTVSQSEQSEPMGTCPASSTSARSRSQSMSGDSKDKTFGTLVIRSIIERSLPHSRVVSYPKTHQGRKIPIVLRDQNNAGGIATTRSFWLDKNESGEWTSRELEYHLHQLLKDLNHRRTVARAVEALQILPQQCKDVISGIFAANENDDVIWTPLLVNLTTRNRESLFARFLKRQPVQTDGISSLIIVMKRSQRPLNFEDGLAKACQEIGCMFYESMKDAREDAKKEDPVDSKNWGNQRDEARLQEFDKLRMSMEINELRRQNEGLMHEVWKETRLKQEMQRIIPAEEWERAKEAAEKRQHENTTESQQGNVRSSEEEIQRIIKGEKPKDNDPVIVNVGGHHHHHHKINSPPYPRIHKSRVEIATLTYFGLPWEYDKSDSDYLIILKEMEDSETEVLFKHSKSLRRPTTLRIEERPSRSRRPPNPIRKRKRGKTEKARKPQTVVEEFAQRAMKAYTGVEDSLFSGNTGEDESDRSEV</sequence>
<dbReference type="Proteomes" id="UP001492380">
    <property type="component" value="Unassembled WGS sequence"/>
</dbReference>
<dbReference type="EMBL" id="JBBWRZ010000014">
    <property type="protein sequence ID" value="KAK8223226.1"/>
    <property type="molecule type" value="Genomic_DNA"/>
</dbReference>
<feature type="region of interest" description="Disordered" evidence="1">
    <location>
        <begin position="678"/>
        <end position="697"/>
    </location>
</feature>
<feature type="compositionally biased region" description="Acidic residues" evidence="1">
    <location>
        <begin position="688"/>
        <end position="697"/>
    </location>
</feature>
<keyword evidence="3" id="KW-1185">Reference proteome</keyword>
<evidence type="ECO:0000313" key="3">
    <source>
        <dbReference type="Proteomes" id="UP001492380"/>
    </source>
</evidence>